<gene>
    <name evidence="1" type="ORF">WKI71_00420</name>
</gene>
<evidence type="ECO:0000313" key="2">
    <source>
        <dbReference type="Proteomes" id="UP001376459"/>
    </source>
</evidence>
<dbReference type="EMBL" id="JBBKAK010000001">
    <property type="protein sequence ID" value="MEJ8667568.1"/>
    <property type="molecule type" value="Genomic_DNA"/>
</dbReference>
<comment type="caution">
    <text evidence="1">The sequence shown here is derived from an EMBL/GenBank/DDBJ whole genome shotgun (WGS) entry which is preliminary data.</text>
</comment>
<protein>
    <submittedName>
        <fullName evidence="1">Uncharacterized protein</fullName>
    </submittedName>
</protein>
<dbReference type="Proteomes" id="UP001376459">
    <property type="component" value="Unassembled WGS sequence"/>
</dbReference>
<keyword evidence="2" id="KW-1185">Reference proteome</keyword>
<proteinExistence type="predicted"/>
<reference evidence="1 2" key="1">
    <citation type="submission" date="2024-03" db="EMBL/GenBank/DDBJ databases">
        <title>Novel Streptomyces species of biotechnological and ecological value are a feature of Machair soil.</title>
        <authorList>
            <person name="Prole J.R."/>
            <person name="Goodfellow M."/>
            <person name="Allenby N."/>
            <person name="Ward A.C."/>
        </authorList>
    </citation>
    <scope>NUCLEOTIDE SEQUENCE [LARGE SCALE GENOMIC DNA]</scope>
    <source>
        <strain evidence="1 2">MS1.AVA.1</strain>
    </source>
</reference>
<sequence>MRQVNAQVAHDSGTSTKLPCLEIEQIFHDAEGDAPRHTVTLNYSGHPV</sequence>
<accession>A0ABU8UGB9</accession>
<name>A0ABU8UGB9_9ACTN</name>
<organism evidence="1 2">
    <name type="scientific">Streptomyces machairae</name>
    <dbReference type="NCBI Taxonomy" id="3134109"/>
    <lineage>
        <taxon>Bacteria</taxon>
        <taxon>Bacillati</taxon>
        <taxon>Actinomycetota</taxon>
        <taxon>Actinomycetes</taxon>
        <taxon>Kitasatosporales</taxon>
        <taxon>Streptomycetaceae</taxon>
        <taxon>Streptomyces</taxon>
    </lineage>
</organism>
<evidence type="ECO:0000313" key="1">
    <source>
        <dbReference type="EMBL" id="MEJ8667568.1"/>
    </source>
</evidence>